<dbReference type="SMART" id="SM00342">
    <property type="entry name" value="HTH_ARAC"/>
    <property type="match status" value="1"/>
</dbReference>
<keyword evidence="3" id="KW-0238">DNA-binding</keyword>
<dbReference type="PROSITE" id="PS00041">
    <property type="entry name" value="HTH_ARAC_FAMILY_1"/>
    <property type="match status" value="1"/>
</dbReference>
<evidence type="ECO:0000256" key="3">
    <source>
        <dbReference type="ARBA" id="ARBA00023125"/>
    </source>
</evidence>
<dbReference type="AlphaFoldDB" id="A0A845HVF4"/>
<keyword evidence="4" id="KW-0804">Transcription</keyword>
<dbReference type="Gene3D" id="1.10.10.60">
    <property type="entry name" value="Homeodomain-like"/>
    <property type="match status" value="1"/>
</dbReference>
<evidence type="ECO:0000259" key="5">
    <source>
        <dbReference type="PROSITE" id="PS01124"/>
    </source>
</evidence>
<sequence>MSNDYSERHDGPAMIVLRGGAEAAGQFQLGTREVDWHSHVRGQVFCVEHGLLHVETAAGSWLLPPWRAGWIPPGTAHKVRVTGALRGWSVLLAPDWCAQLPQQPAIVTVTPVLRALAAQAAGWNPDAGLTAAQQRLTAVLLDELQQPAQTALHLPMPQDRRLQRIAHALMAEPLDTRSMTEMAIWAGISPRNLNRLFRHETGCSYGQWREQLRLAVALEQLARGAAVAAVADALGYACPSNFIVMFKRHFGRAPGRYFRTLAPEMAAGIDD</sequence>
<dbReference type="InterPro" id="IPR018062">
    <property type="entry name" value="HTH_AraC-typ_CS"/>
</dbReference>
<evidence type="ECO:0000313" key="6">
    <source>
        <dbReference type="EMBL" id="MYN45100.1"/>
    </source>
</evidence>
<dbReference type="InterPro" id="IPR011051">
    <property type="entry name" value="RmlC_Cupin_sf"/>
</dbReference>
<keyword evidence="2" id="KW-0805">Transcription regulation</keyword>
<evidence type="ECO:0000256" key="2">
    <source>
        <dbReference type="ARBA" id="ARBA00023015"/>
    </source>
</evidence>
<dbReference type="InterPro" id="IPR018060">
    <property type="entry name" value="HTH_AraC"/>
</dbReference>
<dbReference type="Proteomes" id="UP000444316">
    <property type="component" value="Unassembled WGS sequence"/>
</dbReference>
<accession>A0A845HVF4</accession>
<dbReference type="SUPFAM" id="SSF46689">
    <property type="entry name" value="Homeodomain-like"/>
    <property type="match status" value="1"/>
</dbReference>
<gene>
    <name evidence="6" type="ORF">GTP23_08495</name>
</gene>
<comment type="caution">
    <text evidence="6">The sequence shown here is derived from an EMBL/GenBank/DDBJ whole genome shotgun (WGS) entry which is preliminary data.</text>
</comment>
<dbReference type="GO" id="GO:0003700">
    <property type="term" value="F:DNA-binding transcription factor activity"/>
    <property type="evidence" value="ECO:0007669"/>
    <property type="project" value="InterPro"/>
</dbReference>
<dbReference type="Pfam" id="PF12833">
    <property type="entry name" value="HTH_18"/>
    <property type="match status" value="1"/>
</dbReference>
<protein>
    <submittedName>
        <fullName evidence="6">Helix-turn-helix domain-containing protein</fullName>
    </submittedName>
</protein>
<keyword evidence="7" id="KW-1185">Reference proteome</keyword>
<evidence type="ECO:0000256" key="4">
    <source>
        <dbReference type="ARBA" id="ARBA00023163"/>
    </source>
</evidence>
<dbReference type="EMBL" id="WWCL01000002">
    <property type="protein sequence ID" value="MYN45100.1"/>
    <property type="molecule type" value="Genomic_DNA"/>
</dbReference>
<dbReference type="FunFam" id="1.10.10.60:FF:000132">
    <property type="entry name" value="AraC family transcriptional regulator"/>
    <property type="match status" value="1"/>
</dbReference>
<dbReference type="RefSeq" id="WP_161034794.1">
    <property type="nucleotide sequence ID" value="NZ_WWCL01000002.1"/>
</dbReference>
<feature type="domain" description="HTH araC/xylS-type" evidence="5">
    <location>
        <begin position="163"/>
        <end position="260"/>
    </location>
</feature>
<dbReference type="PANTHER" id="PTHR11019">
    <property type="entry name" value="HTH-TYPE TRANSCRIPTIONAL REGULATOR NIMR"/>
    <property type="match status" value="1"/>
</dbReference>
<reference evidence="6" key="1">
    <citation type="submission" date="2019-12" db="EMBL/GenBank/DDBJ databases">
        <title>Novel species isolated from a subtropical stream in China.</title>
        <authorList>
            <person name="Lu H."/>
        </authorList>
    </citation>
    <scope>NUCLEOTIDE SEQUENCE [LARGE SCALE GENOMIC DNA]</scope>
    <source>
        <strain evidence="6">FT93W</strain>
    </source>
</reference>
<dbReference type="PANTHER" id="PTHR11019:SF159">
    <property type="entry name" value="TRANSCRIPTIONAL REGULATOR-RELATED"/>
    <property type="match status" value="1"/>
</dbReference>
<dbReference type="SUPFAM" id="SSF51182">
    <property type="entry name" value="RmlC-like cupins"/>
    <property type="match status" value="1"/>
</dbReference>
<dbReference type="PROSITE" id="PS01124">
    <property type="entry name" value="HTH_ARAC_FAMILY_2"/>
    <property type="match status" value="1"/>
</dbReference>
<evidence type="ECO:0000313" key="7">
    <source>
        <dbReference type="Proteomes" id="UP000444316"/>
    </source>
</evidence>
<keyword evidence="1" id="KW-0678">Repressor</keyword>
<dbReference type="CDD" id="cd06124">
    <property type="entry name" value="cupin_NimR-like_N"/>
    <property type="match status" value="1"/>
</dbReference>
<name>A0A845HVF4_9BURK</name>
<organism evidence="6 7">
    <name type="scientific">Duganella fentianensis</name>
    <dbReference type="NCBI Taxonomy" id="2692177"/>
    <lineage>
        <taxon>Bacteria</taxon>
        <taxon>Pseudomonadati</taxon>
        <taxon>Pseudomonadota</taxon>
        <taxon>Betaproteobacteria</taxon>
        <taxon>Burkholderiales</taxon>
        <taxon>Oxalobacteraceae</taxon>
        <taxon>Telluria group</taxon>
        <taxon>Duganella</taxon>
    </lineage>
</organism>
<evidence type="ECO:0000256" key="1">
    <source>
        <dbReference type="ARBA" id="ARBA00022491"/>
    </source>
</evidence>
<dbReference type="GO" id="GO:0043565">
    <property type="term" value="F:sequence-specific DNA binding"/>
    <property type="evidence" value="ECO:0007669"/>
    <property type="project" value="InterPro"/>
</dbReference>
<dbReference type="InterPro" id="IPR009057">
    <property type="entry name" value="Homeodomain-like_sf"/>
</dbReference>
<proteinExistence type="predicted"/>